<protein>
    <submittedName>
        <fullName evidence="1">Uncharacterized protein</fullName>
    </submittedName>
</protein>
<dbReference type="AlphaFoldDB" id="A0A7V0I9X9"/>
<reference evidence="1" key="1">
    <citation type="journal article" date="2020" name="mSystems">
        <title>Genome- and Community-Level Interaction Insights into Carbon Utilization and Element Cycling Functions of Hydrothermarchaeota in Hydrothermal Sediment.</title>
        <authorList>
            <person name="Zhou Z."/>
            <person name="Liu Y."/>
            <person name="Xu W."/>
            <person name="Pan J."/>
            <person name="Luo Z.H."/>
            <person name="Li M."/>
        </authorList>
    </citation>
    <scope>NUCLEOTIDE SEQUENCE [LARGE SCALE GENOMIC DNA]</scope>
    <source>
        <strain evidence="1">HyVt-113</strain>
    </source>
</reference>
<dbReference type="Proteomes" id="UP000885706">
    <property type="component" value="Unassembled WGS sequence"/>
</dbReference>
<accession>A0A7V0I9X9</accession>
<evidence type="ECO:0000313" key="1">
    <source>
        <dbReference type="EMBL" id="HDD35429.1"/>
    </source>
</evidence>
<proteinExistence type="predicted"/>
<dbReference type="EMBL" id="DQWQ01000063">
    <property type="protein sequence ID" value="HDD35429.1"/>
    <property type="molecule type" value="Genomic_DNA"/>
</dbReference>
<gene>
    <name evidence="1" type="ORF">ENF30_01375</name>
</gene>
<comment type="caution">
    <text evidence="1">The sequence shown here is derived from an EMBL/GenBank/DDBJ whole genome shotgun (WGS) entry which is preliminary data.</text>
</comment>
<sequence length="131" mass="15718">MLDEQIKRYLDFARRGIENEEWLYTSLALDMLELYCHENNIDVPEDVAILRKKLYESYLPHGIAFVKSYLENGMYTHAKFELVRILECAEKANEKLPIDVKRIVEDVERKLKRHSEESIIFPEFKRFYSVE</sequence>
<name>A0A7V0I9X9_DESA2</name>
<organism evidence="1">
    <name type="scientific">Desulfofervidus auxilii</name>
    <dbReference type="NCBI Taxonomy" id="1621989"/>
    <lineage>
        <taxon>Bacteria</taxon>
        <taxon>Pseudomonadati</taxon>
        <taxon>Thermodesulfobacteriota</taxon>
        <taxon>Candidatus Desulfofervidia</taxon>
        <taxon>Candidatus Desulfofervidales</taxon>
        <taxon>Candidatus Desulfofervidaceae</taxon>
        <taxon>Candidatus Desulfofervidus</taxon>
    </lineage>
</organism>